<dbReference type="PROSITE" id="PS50943">
    <property type="entry name" value="HTH_CROC1"/>
    <property type="match status" value="1"/>
</dbReference>
<dbReference type="SMART" id="SM00530">
    <property type="entry name" value="HTH_XRE"/>
    <property type="match status" value="1"/>
</dbReference>
<feature type="domain" description="HTH cro/C1-type" evidence="1">
    <location>
        <begin position="25"/>
        <end position="84"/>
    </location>
</feature>
<organism evidence="2">
    <name type="scientific">mine drainage metagenome</name>
    <dbReference type="NCBI Taxonomy" id="410659"/>
    <lineage>
        <taxon>unclassified sequences</taxon>
        <taxon>metagenomes</taxon>
        <taxon>ecological metagenomes</taxon>
    </lineage>
</organism>
<dbReference type="Gene3D" id="1.10.260.40">
    <property type="entry name" value="lambda repressor-like DNA-binding domains"/>
    <property type="match status" value="1"/>
</dbReference>
<protein>
    <recommendedName>
        <fullName evidence="1">HTH cro/C1-type domain-containing protein</fullName>
    </recommendedName>
</protein>
<dbReference type="InterPro" id="IPR010982">
    <property type="entry name" value="Lambda_DNA-bd_dom_sf"/>
</dbReference>
<dbReference type="AlphaFoldDB" id="A0A3P3ZR24"/>
<proteinExistence type="predicted"/>
<dbReference type="Pfam" id="PF13560">
    <property type="entry name" value="HTH_31"/>
    <property type="match status" value="1"/>
</dbReference>
<sequence length="97" mass="10403">MRTIVVTPPLSTPEVKTLGDLGRHVRHRRTKSGLRIDDAAALCGVASGSMSKLENGQVGMSTDKLLRILDGLGLVLMVVSREDVGELLASHRETPSK</sequence>
<dbReference type="CDD" id="cd00093">
    <property type="entry name" value="HTH_XRE"/>
    <property type="match status" value="1"/>
</dbReference>
<gene>
    <name evidence="2" type="ORF">CARN8_6400003</name>
</gene>
<dbReference type="EMBL" id="UOYP01000602">
    <property type="protein sequence ID" value="VAY89386.1"/>
    <property type="molecule type" value="Genomic_DNA"/>
</dbReference>
<evidence type="ECO:0000259" key="1">
    <source>
        <dbReference type="PROSITE" id="PS50943"/>
    </source>
</evidence>
<dbReference type="InterPro" id="IPR001387">
    <property type="entry name" value="Cro/C1-type_HTH"/>
</dbReference>
<dbReference type="SUPFAM" id="SSF47413">
    <property type="entry name" value="lambda repressor-like DNA-binding domains"/>
    <property type="match status" value="1"/>
</dbReference>
<evidence type="ECO:0000313" key="2">
    <source>
        <dbReference type="EMBL" id="VAY89386.1"/>
    </source>
</evidence>
<accession>A0A3P3ZR24</accession>
<reference evidence="2" key="1">
    <citation type="submission" date="2018-10" db="EMBL/GenBank/DDBJ databases">
        <authorList>
            <person name="Plewniak F."/>
        </authorList>
    </citation>
    <scope>NUCLEOTIDE SEQUENCE</scope>
</reference>
<dbReference type="GO" id="GO:0003677">
    <property type="term" value="F:DNA binding"/>
    <property type="evidence" value="ECO:0007669"/>
    <property type="project" value="InterPro"/>
</dbReference>
<name>A0A3P3ZR24_9ZZZZ</name>